<accession>D8TQQ6</accession>
<evidence type="ECO:0000313" key="3">
    <source>
        <dbReference type="Proteomes" id="UP000001058"/>
    </source>
</evidence>
<dbReference type="STRING" id="3068.D8TQQ6"/>
<dbReference type="AlphaFoldDB" id="D8TQQ6"/>
<gene>
    <name evidence="2" type="ORF">VOLCADRAFT_89070</name>
</gene>
<dbReference type="EMBL" id="GL378332">
    <property type="protein sequence ID" value="EFJ50075.1"/>
    <property type="molecule type" value="Genomic_DNA"/>
</dbReference>
<dbReference type="OrthoDB" id="529273at2759"/>
<dbReference type="GO" id="GO:0016757">
    <property type="term" value="F:glycosyltransferase activity"/>
    <property type="evidence" value="ECO:0007669"/>
    <property type="project" value="InterPro"/>
</dbReference>
<dbReference type="eggNOG" id="ENOG502RX8R">
    <property type="taxonomic scope" value="Eukaryota"/>
</dbReference>
<dbReference type="GeneID" id="9623520"/>
<organism evidence="3">
    <name type="scientific">Volvox carteri f. nagariensis</name>
    <dbReference type="NCBI Taxonomy" id="3068"/>
    <lineage>
        <taxon>Eukaryota</taxon>
        <taxon>Viridiplantae</taxon>
        <taxon>Chlorophyta</taxon>
        <taxon>core chlorophytes</taxon>
        <taxon>Chlorophyceae</taxon>
        <taxon>CS clade</taxon>
        <taxon>Chlamydomonadales</taxon>
        <taxon>Volvocaceae</taxon>
        <taxon>Volvox</taxon>
    </lineage>
</organism>
<dbReference type="RefSeq" id="XP_002948695.1">
    <property type="nucleotide sequence ID" value="XM_002948649.1"/>
</dbReference>
<dbReference type="InterPro" id="IPR007657">
    <property type="entry name" value="Glycosyltransferase_61"/>
</dbReference>
<proteinExistence type="predicted"/>
<protein>
    <submittedName>
        <fullName evidence="2">Uncharacterized protein</fullName>
    </submittedName>
</protein>
<feature type="compositionally biased region" description="Basic and acidic residues" evidence="1">
    <location>
        <begin position="382"/>
        <end position="401"/>
    </location>
</feature>
<reference evidence="2 3" key="1">
    <citation type="journal article" date="2010" name="Science">
        <title>Genomic analysis of organismal complexity in the multicellular green alga Volvox carteri.</title>
        <authorList>
            <person name="Prochnik S.E."/>
            <person name="Umen J."/>
            <person name="Nedelcu A.M."/>
            <person name="Hallmann A."/>
            <person name="Miller S.M."/>
            <person name="Nishii I."/>
            <person name="Ferris P."/>
            <person name="Kuo A."/>
            <person name="Mitros T."/>
            <person name="Fritz-Laylin L.K."/>
            <person name="Hellsten U."/>
            <person name="Chapman J."/>
            <person name="Simakov O."/>
            <person name="Rensing S.A."/>
            <person name="Terry A."/>
            <person name="Pangilinan J."/>
            <person name="Kapitonov V."/>
            <person name="Jurka J."/>
            <person name="Salamov A."/>
            <person name="Shapiro H."/>
            <person name="Schmutz J."/>
            <person name="Grimwood J."/>
            <person name="Lindquist E."/>
            <person name="Lucas S."/>
            <person name="Grigoriev I.V."/>
            <person name="Schmitt R."/>
            <person name="Kirk D."/>
            <person name="Rokhsar D.S."/>
        </authorList>
    </citation>
    <scope>NUCLEOTIDE SEQUENCE [LARGE SCALE GENOMIC DNA]</scope>
    <source>
        <strain evidence="3">f. Nagariensis / Eve</strain>
    </source>
</reference>
<name>D8TQQ6_VOLCA</name>
<dbReference type="PANTHER" id="PTHR20961">
    <property type="entry name" value="GLYCOSYLTRANSFERASE"/>
    <property type="match status" value="1"/>
</dbReference>
<evidence type="ECO:0000256" key="1">
    <source>
        <dbReference type="SAM" id="MobiDB-lite"/>
    </source>
</evidence>
<dbReference type="InParanoid" id="D8TQQ6"/>
<evidence type="ECO:0000313" key="2">
    <source>
        <dbReference type="EMBL" id="EFJ50075.1"/>
    </source>
</evidence>
<sequence>MTQLSEAQAGALCCLRSHNLVLDSCNFLNNDRKGGQVRRFPLPLRGSVKLACPLADLSSVVKRQKELQWLDNIHHNVWWGRAAQDSSAVQQACASSSSSLVTTPTLFVMRERHANYAHEMEAASMVFAFLAALDPEDVGRHGLQVVIVDLAPPMAFLEMWARISRPYPLRILMNDPFPPNTCFRSAFHIYTFAGGIGYNTDPDGVSCVSSVVTGFSNWLRHLYGEADPWASRSTPTSALSAEVVAGPAAEEAGIRGLRPPAGGIVLRNVVWLSRRSSDIVRVLLNESTAGRFMRMVRNDVAVVAGIQAAVQEWNAESCLLQRFDKNVKAAYELSLTVVDGVHAVSVVTARRMDPNITSTLAAEEGSRRSLLLNRSTQLPQGRDVHEPQHVRHKQLDHGQRESFTDATEARFEEADFDEELFHVHVRTMLRTGVLVGIQSAGLAHGYFMPPGQSAVLQLLGQSFARLSGGNVFRNMASGAGNYYEDVLYDNLDLDVTQLKAAVKRAMDFVATKTMEAQRRRSGALRLVLVDQKHFAIVAPSKKQCHGNGAAGSPLTQHDTSN</sequence>
<dbReference type="PANTHER" id="PTHR20961:SF38">
    <property type="entry name" value="PROTEIN O-LINKED-MANNOSE BETA-1,4-N-ACETYLGLUCOSAMINYLTRANSFERASE 2"/>
    <property type="match status" value="1"/>
</dbReference>
<feature type="region of interest" description="Disordered" evidence="1">
    <location>
        <begin position="378"/>
        <end position="401"/>
    </location>
</feature>
<feature type="region of interest" description="Disordered" evidence="1">
    <location>
        <begin position="542"/>
        <end position="561"/>
    </location>
</feature>
<dbReference type="KEGG" id="vcn:VOLCADRAFT_89070"/>
<dbReference type="Proteomes" id="UP000001058">
    <property type="component" value="Unassembled WGS sequence"/>
</dbReference>
<keyword evidence="3" id="KW-1185">Reference proteome</keyword>